<evidence type="ECO:0000256" key="6">
    <source>
        <dbReference type="ARBA" id="ARBA00022692"/>
    </source>
</evidence>
<evidence type="ECO:0000256" key="1">
    <source>
        <dbReference type="ARBA" id="ARBA00004533"/>
    </source>
</evidence>
<evidence type="ECO:0000313" key="13">
    <source>
        <dbReference type="EMBL" id="RAM03181.1"/>
    </source>
</evidence>
<feature type="transmembrane region" description="Helical" evidence="10">
    <location>
        <begin position="23"/>
        <end position="41"/>
    </location>
</feature>
<keyword evidence="9 10" id="KW-0472">Membrane</keyword>
<keyword evidence="5" id="KW-0997">Cell inner membrane</keyword>
<evidence type="ECO:0000256" key="7">
    <source>
        <dbReference type="ARBA" id="ARBA00022927"/>
    </source>
</evidence>
<evidence type="ECO:0000256" key="8">
    <source>
        <dbReference type="ARBA" id="ARBA00022989"/>
    </source>
</evidence>
<keyword evidence="15" id="KW-1185">Reference proteome</keyword>
<dbReference type="GO" id="GO:0005886">
    <property type="term" value="C:plasma membrane"/>
    <property type="evidence" value="ECO:0007669"/>
    <property type="project" value="UniProtKB-SubCell"/>
</dbReference>
<accession>A0A328FES1</accession>
<dbReference type="PANTHER" id="PTHR38831:SF2">
    <property type="entry name" value="TYPE II SECRETION SYSTEM PROTEIN K"/>
    <property type="match status" value="1"/>
</dbReference>
<evidence type="ECO:0000256" key="10">
    <source>
        <dbReference type="SAM" id="Phobius"/>
    </source>
</evidence>
<name>A0A328FES1_9BACT</name>
<dbReference type="AlphaFoldDB" id="A0A328FES1"/>
<dbReference type="EMBL" id="QLNI01000007">
    <property type="protein sequence ID" value="RAM03181.1"/>
    <property type="molecule type" value="Genomic_DNA"/>
</dbReference>
<dbReference type="RefSeq" id="WP_111954254.1">
    <property type="nucleotide sequence ID" value="NZ_CP036313.1"/>
</dbReference>
<gene>
    <name evidence="13" type="ORF">DO021_04800</name>
    <name evidence="12" type="ORF">EYB58_01065</name>
</gene>
<evidence type="ECO:0000256" key="9">
    <source>
        <dbReference type="ARBA" id="ARBA00023136"/>
    </source>
</evidence>
<dbReference type="Proteomes" id="UP000248798">
    <property type="component" value="Unassembled WGS sequence"/>
</dbReference>
<reference evidence="12 15" key="2">
    <citation type="submission" date="2019-02" db="EMBL/GenBank/DDBJ databases">
        <title>Complete genome sequence of Desulfobacter hydrogenophilus AcRS1.</title>
        <authorList>
            <person name="Marietou A."/>
            <person name="Lund M.B."/>
            <person name="Marshall I.P.G."/>
            <person name="Schreiber L."/>
            <person name="Jorgensen B."/>
        </authorList>
    </citation>
    <scope>NUCLEOTIDE SEQUENCE [LARGE SCALE GENOMIC DNA]</scope>
    <source>
        <strain evidence="12 15">AcRS1</strain>
    </source>
</reference>
<keyword evidence="4" id="KW-1003">Cell membrane</keyword>
<evidence type="ECO:0000256" key="3">
    <source>
        <dbReference type="ARBA" id="ARBA00022448"/>
    </source>
</evidence>
<evidence type="ECO:0000259" key="11">
    <source>
        <dbReference type="Pfam" id="PF21687"/>
    </source>
</evidence>
<reference evidence="13 14" key="1">
    <citation type="submission" date="2018-06" db="EMBL/GenBank/DDBJ databases">
        <title>Complete Genome Sequence of Desulfobacter hydrogenophilus (DSM3380).</title>
        <authorList>
            <person name="Marietou A."/>
            <person name="Schreiber L."/>
            <person name="Marshall I."/>
            <person name="Jorgensen B."/>
        </authorList>
    </citation>
    <scope>NUCLEOTIDE SEQUENCE [LARGE SCALE GENOMIC DNA]</scope>
    <source>
        <strain evidence="13 14">DSM 3380</strain>
    </source>
</reference>
<feature type="domain" description="T2SS protein K first SAM-like" evidence="11">
    <location>
        <begin position="123"/>
        <end position="226"/>
    </location>
</feature>
<dbReference type="OrthoDB" id="5398238at2"/>
<dbReference type="InterPro" id="IPR049031">
    <property type="entry name" value="T2SSK_SAM-like_1st"/>
</dbReference>
<keyword evidence="3" id="KW-0813">Transport</keyword>
<dbReference type="Pfam" id="PF21687">
    <property type="entry name" value="T2SSK_1st"/>
    <property type="match status" value="1"/>
</dbReference>
<keyword evidence="8 10" id="KW-1133">Transmembrane helix</keyword>
<evidence type="ECO:0000313" key="12">
    <source>
        <dbReference type="EMBL" id="QBH11635.1"/>
    </source>
</evidence>
<protein>
    <submittedName>
        <fullName evidence="13">General secretion pathway protein GspK</fullName>
    </submittedName>
</protein>
<comment type="similarity">
    <text evidence="2">Belongs to the GSP K family.</text>
</comment>
<keyword evidence="6 10" id="KW-0812">Transmembrane</keyword>
<evidence type="ECO:0000256" key="2">
    <source>
        <dbReference type="ARBA" id="ARBA00007246"/>
    </source>
</evidence>
<evidence type="ECO:0000313" key="15">
    <source>
        <dbReference type="Proteomes" id="UP000293902"/>
    </source>
</evidence>
<proteinExistence type="inferred from homology"/>
<comment type="subcellular location">
    <subcellularLocation>
        <location evidence="1">Cell inner membrane</location>
    </subcellularLocation>
</comment>
<dbReference type="InterPro" id="IPR038072">
    <property type="entry name" value="GspK_central_sf"/>
</dbReference>
<evidence type="ECO:0000256" key="5">
    <source>
        <dbReference type="ARBA" id="ARBA00022519"/>
    </source>
</evidence>
<dbReference type="EMBL" id="CP036313">
    <property type="protein sequence ID" value="QBH11635.1"/>
    <property type="molecule type" value="Genomic_DNA"/>
</dbReference>
<dbReference type="GO" id="GO:0009306">
    <property type="term" value="P:protein secretion"/>
    <property type="evidence" value="ECO:0007669"/>
    <property type="project" value="InterPro"/>
</dbReference>
<dbReference type="SUPFAM" id="SSF158544">
    <property type="entry name" value="GspK insert domain-like"/>
    <property type="match status" value="1"/>
</dbReference>
<dbReference type="Proteomes" id="UP000293902">
    <property type="component" value="Chromosome"/>
</dbReference>
<dbReference type="InterPro" id="IPR005628">
    <property type="entry name" value="GspK"/>
</dbReference>
<dbReference type="Gene3D" id="1.10.40.60">
    <property type="entry name" value="EpsJ-like"/>
    <property type="match status" value="2"/>
</dbReference>
<dbReference type="Gene3D" id="3.30.1300.30">
    <property type="entry name" value="GSPII I/J protein-like"/>
    <property type="match status" value="1"/>
</dbReference>
<keyword evidence="7" id="KW-0653">Protein transport</keyword>
<sequence>MKLPWCYRYRGRPVDNIYRNQKGVALIATIAVVAILCVVALEAGRLAKQAASGTIIENDMFAAREMAMSGIHLAMMILAMDAADNEIDSIQEPWANPEQIDQAVAAMGLEPADLSLKISDEMGKLQLNALLKQFPGNEPNDAQMVVLERFLTLAVPEDKPEEAGSAVEIVNALKDWLDSKDDDAITGLTGAESNYYESLDVPYTCANGPFMHISELFLVKGVVDAMLSSAYISQGMDESLQADVTDMFTVYGLLQDQDSKENRFSFSGTVNINTAPVAVLAAILPEGRDANAQDLADYRSDKASLGQEYTHILESGWFENVIALSDNEKKIFEKVITYSSHVFSVTCTAKKNDYQVTLHAVIKREKQDMTGKWSCRILQMERV</sequence>
<dbReference type="PIRSF" id="PIRSF002786">
    <property type="entry name" value="XcpX"/>
    <property type="match status" value="1"/>
</dbReference>
<evidence type="ECO:0000256" key="4">
    <source>
        <dbReference type="ARBA" id="ARBA00022475"/>
    </source>
</evidence>
<dbReference type="PANTHER" id="PTHR38831">
    <property type="entry name" value="TYPE II SECRETION SYSTEM PROTEIN K"/>
    <property type="match status" value="1"/>
</dbReference>
<organism evidence="13 14">
    <name type="scientific">Desulfobacter hydrogenophilus</name>
    <dbReference type="NCBI Taxonomy" id="2291"/>
    <lineage>
        <taxon>Bacteria</taxon>
        <taxon>Pseudomonadati</taxon>
        <taxon>Thermodesulfobacteriota</taxon>
        <taxon>Desulfobacteria</taxon>
        <taxon>Desulfobacterales</taxon>
        <taxon>Desulfobacteraceae</taxon>
        <taxon>Desulfobacter</taxon>
    </lineage>
</organism>
<evidence type="ECO:0000313" key="14">
    <source>
        <dbReference type="Proteomes" id="UP000248798"/>
    </source>
</evidence>